<evidence type="ECO:0000313" key="8">
    <source>
        <dbReference type="EMBL" id="BBO74177.1"/>
    </source>
</evidence>
<dbReference type="AlphaFoldDB" id="A0A5K7ZD50"/>
<evidence type="ECO:0000256" key="4">
    <source>
        <dbReference type="ARBA" id="ARBA00022692"/>
    </source>
</evidence>
<dbReference type="PANTHER" id="PTHR30462">
    <property type="entry name" value="INTERMEMBRANE TRANSPORT PROTEIN PQIB-RELATED"/>
    <property type="match status" value="1"/>
</dbReference>
<evidence type="ECO:0000313" key="9">
    <source>
        <dbReference type="Proteomes" id="UP000427769"/>
    </source>
</evidence>
<accession>A0A5K7ZD50</accession>
<feature type="transmembrane region" description="Helical" evidence="7">
    <location>
        <begin position="104"/>
        <end position="132"/>
    </location>
</feature>
<sequence length="220" mass="24157">MNPRRATASVTAAAAGLIACHSCRLLVCRPSPSNRQTIRCPRCGARLHLRKPNSIARTWALVIAALILYIPANMLPVTVTTYLGSSQSDTILSGVLYFMRTGSWGIALIIFVASIVVPIAKLIVLIGLLISVQQGWAWRPEDRTRLYRITELVGRWSMLDVFVVAVLVSLVRLGYLTTIEAGAGVVYFAAVVIVTMVAAETFDPRLIWDAMEREDESTAR</sequence>
<evidence type="ECO:0000256" key="3">
    <source>
        <dbReference type="ARBA" id="ARBA00022519"/>
    </source>
</evidence>
<keyword evidence="3" id="KW-0997">Cell inner membrane</keyword>
<feature type="transmembrane region" description="Helical" evidence="7">
    <location>
        <begin position="153"/>
        <end position="175"/>
    </location>
</feature>
<evidence type="ECO:0000256" key="1">
    <source>
        <dbReference type="ARBA" id="ARBA00004533"/>
    </source>
</evidence>
<keyword evidence="5 7" id="KW-1133">Transmembrane helix</keyword>
<dbReference type="GO" id="GO:0005886">
    <property type="term" value="C:plasma membrane"/>
    <property type="evidence" value="ECO:0007669"/>
    <property type="project" value="UniProtKB-SubCell"/>
</dbReference>
<name>A0A5K7ZD50_9BACT</name>
<dbReference type="InterPro" id="IPR051800">
    <property type="entry name" value="PqiA-PqiB_transport"/>
</dbReference>
<evidence type="ECO:0000256" key="6">
    <source>
        <dbReference type="ARBA" id="ARBA00023136"/>
    </source>
</evidence>
<organism evidence="8 9">
    <name type="scientific">Desulfosarcina widdelii</name>
    <dbReference type="NCBI Taxonomy" id="947919"/>
    <lineage>
        <taxon>Bacteria</taxon>
        <taxon>Pseudomonadati</taxon>
        <taxon>Thermodesulfobacteriota</taxon>
        <taxon>Desulfobacteria</taxon>
        <taxon>Desulfobacterales</taxon>
        <taxon>Desulfosarcinaceae</taxon>
        <taxon>Desulfosarcina</taxon>
    </lineage>
</organism>
<dbReference type="InterPro" id="IPR007498">
    <property type="entry name" value="PqiA-like"/>
</dbReference>
<proteinExistence type="predicted"/>
<feature type="transmembrane region" description="Helical" evidence="7">
    <location>
        <begin position="181"/>
        <end position="199"/>
    </location>
</feature>
<keyword evidence="4 7" id="KW-0812">Transmembrane</keyword>
<dbReference type="RefSeq" id="WP_155303226.1">
    <property type="nucleotide sequence ID" value="NZ_AP021875.1"/>
</dbReference>
<keyword evidence="2" id="KW-1003">Cell membrane</keyword>
<dbReference type="PROSITE" id="PS51257">
    <property type="entry name" value="PROKAR_LIPOPROTEIN"/>
    <property type="match status" value="1"/>
</dbReference>
<dbReference type="KEGG" id="dwd:DSCW_15940"/>
<comment type="subcellular location">
    <subcellularLocation>
        <location evidence="1">Cell inner membrane</location>
    </subcellularLocation>
</comment>
<keyword evidence="6 7" id="KW-0472">Membrane</keyword>
<dbReference type="PANTHER" id="PTHR30462:SF3">
    <property type="entry name" value="INTERMEMBRANE TRANSPORT PROTEIN PQIA"/>
    <property type="match status" value="1"/>
</dbReference>
<dbReference type="Proteomes" id="UP000427769">
    <property type="component" value="Chromosome"/>
</dbReference>
<dbReference type="Pfam" id="PF04403">
    <property type="entry name" value="PqiA"/>
    <property type="match status" value="1"/>
</dbReference>
<keyword evidence="9" id="KW-1185">Reference proteome</keyword>
<dbReference type="OrthoDB" id="9800207at2"/>
<evidence type="ECO:0000256" key="2">
    <source>
        <dbReference type="ARBA" id="ARBA00022475"/>
    </source>
</evidence>
<gene>
    <name evidence="8" type="ORF">DSCW_15940</name>
</gene>
<feature type="transmembrane region" description="Helical" evidence="7">
    <location>
        <begin position="59"/>
        <end position="84"/>
    </location>
</feature>
<reference evidence="8 9" key="1">
    <citation type="submission" date="2019-11" db="EMBL/GenBank/DDBJ databases">
        <title>Comparative genomics of hydrocarbon-degrading Desulfosarcina strains.</title>
        <authorList>
            <person name="Watanabe M."/>
            <person name="Kojima H."/>
            <person name="Fukui M."/>
        </authorList>
    </citation>
    <scope>NUCLEOTIDE SEQUENCE [LARGE SCALE GENOMIC DNA]</scope>
    <source>
        <strain evidence="8 9">PP31</strain>
    </source>
</reference>
<dbReference type="EMBL" id="AP021875">
    <property type="protein sequence ID" value="BBO74177.1"/>
    <property type="molecule type" value="Genomic_DNA"/>
</dbReference>
<protein>
    <submittedName>
        <fullName evidence="8">Paraquat-inducible protein</fullName>
    </submittedName>
</protein>
<evidence type="ECO:0000256" key="7">
    <source>
        <dbReference type="SAM" id="Phobius"/>
    </source>
</evidence>
<evidence type="ECO:0000256" key="5">
    <source>
        <dbReference type="ARBA" id="ARBA00022989"/>
    </source>
</evidence>